<organism evidence="1 2">
    <name type="scientific">Hyalomma asiaticum</name>
    <name type="common">Tick</name>
    <dbReference type="NCBI Taxonomy" id="266040"/>
    <lineage>
        <taxon>Eukaryota</taxon>
        <taxon>Metazoa</taxon>
        <taxon>Ecdysozoa</taxon>
        <taxon>Arthropoda</taxon>
        <taxon>Chelicerata</taxon>
        <taxon>Arachnida</taxon>
        <taxon>Acari</taxon>
        <taxon>Parasitiformes</taxon>
        <taxon>Ixodida</taxon>
        <taxon>Ixodoidea</taxon>
        <taxon>Ixodidae</taxon>
        <taxon>Hyalomminae</taxon>
        <taxon>Hyalomma</taxon>
    </lineage>
</organism>
<accession>A0ACB7T871</accession>
<evidence type="ECO:0000313" key="2">
    <source>
        <dbReference type="Proteomes" id="UP000821845"/>
    </source>
</evidence>
<protein>
    <submittedName>
        <fullName evidence="1">Uncharacterized protein</fullName>
    </submittedName>
</protein>
<reference evidence="1" key="1">
    <citation type="submission" date="2020-05" db="EMBL/GenBank/DDBJ databases">
        <title>Large-scale comparative analyses of tick genomes elucidate their genetic diversity and vector capacities.</title>
        <authorList>
            <person name="Jia N."/>
            <person name="Wang J."/>
            <person name="Shi W."/>
            <person name="Du L."/>
            <person name="Sun Y."/>
            <person name="Zhan W."/>
            <person name="Jiang J."/>
            <person name="Wang Q."/>
            <person name="Zhang B."/>
            <person name="Ji P."/>
            <person name="Sakyi L.B."/>
            <person name="Cui X."/>
            <person name="Yuan T."/>
            <person name="Jiang B."/>
            <person name="Yang W."/>
            <person name="Lam T.T.-Y."/>
            <person name="Chang Q."/>
            <person name="Ding S."/>
            <person name="Wang X."/>
            <person name="Zhu J."/>
            <person name="Ruan X."/>
            <person name="Zhao L."/>
            <person name="Wei J."/>
            <person name="Que T."/>
            <person name="Du C."/>
            <person name="Cheng J."/>
            <person name="Dai P."/>
            <person name="Han X."/>
            <person name="Huang E."/>
            <person name="Gao Y."/>
            <person name="Liu J."/>
            <person name="Shao H."/>
            <person name="Ye R."/>
            <person name="Li L."/>
            <person name="Wei W."/>
            <person name="Wang X."/>
            <person name="Wang C."/>
            <person name="Yang T."/>
            <person name="Huo Q."/>
            <person name="Li W."/>
            <person name="Guo W."/>
            <person name="Chen H."/>
            <person name="Zhou L."/>
            <person name="Ni X."/>
            <person name="Tian J."/>
            <person name="Zhou Y."/>
            <person name="Sheng Y."/>
            <person name="Liu T."/>
            <person name="Pan Y."/>
            <person name="Xia L."/>
            <person name="Li J."/>
            <person name="Zhao F."/>
            <person name="Cao W."/>
        </authorList>
    </citation>
    <scope>NUCLEOTIDE SEQUENCE</scope>
    <source>
        <strain evidence="1">Hyas-2018</strain>
    </source>
</reference>
<keyword evidence="2" id="KW-1185">Reference proteome</keyword>
<dbReference type="EMBL" id="CM023490">
    <property type="protein sequence ID" value="KAH6942184.1"/>
    <property type="molecule type" value="Genomic_DNA"/>
</dbReference>
<dbReference type="Proteomes" id="UP000821845">
    <property type="component" value="Chromosome 10"/>
</dbReference>
<proteinExistence type="predicted"/>
<comment type="caution">
    <text evidence="1">The sequence shown here is derived from an EMBL/GenBank/DDBJ whole genome shotgun (WGS) entry which is preliminary data.</text>
</comment>
<evidence type="ECO:0000313" key="1">
    <source>
        <dbReference type="EMBL" id="KAH6942184.1"/>
    </source>
</evidence>
<sequence length="683" mass="77037">MRQPTKPIERRVATQALRATALRRFLLPYAYTQMVKAARGGGTLAHPTYIDFPGDPKTHAYPKQFMFGPSLLVAPQMEKALTLLEVYFPAGRWYDWYNSKRVDSRGQVVFVPSPNATAALFTRGGTIIAGRALNRSVADIHLIVSPDYSEYAYGELISDDGVTEGAFDVGRYSVFHFTYMKGILTGHCSSCKWGTILRAATLFGVPGPSPARVLLNDRPLKFAFSRAEVLNRTIYFFLGIPFAKPPVGRLRFRRPVPIDPWTDVRPAMKMPPRCKQEGVLSQEDCLYLNVWTPTMNISRKLDVMVYFHGGAYTFERPLIQRDLRYMTALANVVVVKMNYRLGAFGFLYGGQEYAPGNMGLYDQYLALLFVRNNIALFGGDPDKITAFGNSAGAMSIGLMATSPLTRNIIKRAIMQSGSPCVSIIARDNNSLEMTDRLAYLVGCAVKGMTITTHPGQILSCLRRVEADKIVDATTVLFGSIRVFVPVFGDEMLPMHILPALKYGFFNKDLKLLIGVTPDEGTSILSSAYPQFFRRDSHRKVSNAEMFATCNRTFLHNFSKSQLRRIFWNYMGLRGHTTFLKQRTILSACIADYFMLCPAHHFAQSLSKKGADVYFYLFAYRTKNSLTPPWMGVVHTAELYYLFGEPFSTSWYTDDERAFSRTMVDIWSTFAKTGYRTRLSRSRV</sequence>
<name>A0ACB7T871_HYAAI</name>
<gene>
    <name evidence="1" type="ORF">HPB50_001753</name>
</gene>